<protein>
    <submittedName>
        <fullName evidence="1">Uncharacterized protein</fullName>
    </submittedName>
</protein>
<sequence>ETEENNRCYERKRGTRCGLGGGHPYGQRTNTVGGKTAALRQPCPQAHRSHIGLATLSPTCFPVTC</sequence>
<proteinExistence type="predicted"/>
<accession>A0AAN9FU66</accession>
<dbReference type="EMBL" id="JAXCGZ010000127">
    <property type="protein sequence ID" value="KAK7086626.1"/>
    <property type="molecule type" value="Genomic_DNA"/>
</dbReference>
<evidence type="ECO:0000313" key="1">
    <source>
        <dbReference type="EMBL" id="KAK7086626.1"/>
    </source>
</evidence>
<organism evidence="1 2">
    <name type="scientific">Halocaridina rubra</name>
    <name type="common">Hawaiian red shrimp</name>
    <dbReference type="NCBI Taxonomy" id="373956"/>
    <lineage>
        <taxon>Eukaryota</taxon>
        <taxon>Metazoa</taxon>
        <taxon>Ecdysozoa</taxon>
        <taxon>Arthropoda</taxon>
        <taxon>Crustacea</taxon>
        <taxon>Multicrustacea</taxon>
        <taxon>Malacostraca</taxon>
        <taxon>Eumalacostraca</taxon>
        <taxon>Eucarida</taxon>
        <taxon>Decapoda</taxon>
        <taxon>Pleocyemata</taxon>
        <taxon>Caridea</taxon>
        <taxon>Atyoidea</taxon>
        <taxon>Atyidae</taxon>
        <taxon>Halocaridina</taxon>
    </lineage>
</organism>
<comment type="caution">
    <text evidence="1">The sequence shown here is derived from an EMBL/GenBank/DDBJ whole genome shotgun (WGS) entry which is preliminary data.</text>
</comment>
<name>A0AAN9FU66_HALRR</name>
<reference evidence="1 2" key="1">
    <citation type="submission" date="2023-11" db="EMBL/GenBank/DDBJ databases">
        <title>Halocaridina rubra genome assembly.</title>
        <authorList>
            <person name="Smith C."/>
        </authorList>
    </citation>
    <scope>NUCLEOTIDE SEQUENCE [LARGE SCALE GENOMIC DNA]</scope>
    <source>
        <strain evidence="1">EP-1</strain>
        <tissue evidence="1">Whole</tissue>
    </source>
</reference>
<gene>
    <name evidence="1" type="ORF">SK128_006912</name>
</gene>
<feature type="non-terminal residue" evidence="1">
    <location>
        <position position="1"/>
    </location>
</feature>
<dbReference type="AlphaFoldDB" id="A0AAN9FU66"/>
<keyword evidence="2" id="KW-1185">Reference proteome</keyword>
<dbReference type="Proteomes" id="UP001381693">
    <property type="component" value="Unassembled WGS sequence"/>
</dbReference>
<evidence type="ECO:0000313" key="2">
    <source>
        <dbReference type="Proteomes" id="UP001381693"/>
    </source>
</evidence>